<dbReference type="NCBIfam" id="TIGR02174">
    <property type="entry name" value="CXXU_selWTH"/>
    <property type="match status" value="1"/>
</dbReference>
<evidence type="ECO:0000256" key="1">
    <source>
        <dbReference type="ARBA" id="ARBA00023284"/>
    </source>
</evidence>
<accession>A0ABT1DRZ8</accession>
<evidence type="ECO:0000313" key="3">
    <source>
        <dbReference type="EMBL" id="MCO8273612.1"/>
    </source>
</evidence>
<comment type="caution">
    <text evidence="3">The sequence shown here is derived from an EMBL/GenBank/DDBJ whole genome shotgun (WGS) entry which is preliminary data.</text>
</comment>
<dbReference type="EMBL" id="JAMYJR010000026">
    <property type="protein sequence ID" value="MCO8273612.1"/>
    <property type="molecule type" value="Genomic_DNA"/>
</dbReference>
<gene>
    <name evidence="3" type="ORF">M1L60_23745</name>
</gene>
<reference evidence="3 4" key="1">
    <citation type="submission" date="2022-06" db="EMBL/GenBank/DDBJ databases">
        <title>New Species of the Genus Actinoplanes, ActinopZanes ferrugineus.</title>
        <authorList>
            <person name="Ding P."/>
        </authorList>
    </citation>
    <scope>NUCLEOTIDE SEQUENCE [LARGE SCALE GENOMIC DNA]</scope>
    <source>
        <strain evidence="3 4">TRM88003</strain>
    </source>
</reference>
<organism evidence="3 4">
    <name type="scientific">Paractinoplanes aksuensis</name>
    <dbReference type="NCBI Taxonomy" id="2939490"/>
    <lineage>
        <taxon>Bacteria</taxon>
        <taxon>Bacillati</taxon>
        <taxon>Actinomycetota</taxon>
        <taxon>Actinomycetes</taxon>
        <taxon>Micromonosporales</taxon>
        <taxon>Micromonosporaceae</taxon>
        <taxon>Paractinoplanes</taxon>
    </lineage>
</organism>
<evidence type="ECO:0000256" key="2">
    <source>
        <dbReference type="SAM" id="MobiDB-lite"/>
    </source>
</evidence>
<keyword evidence="4" id="KW-1185">Reference proteome</keyword>
<dbReference type="PANTHER" id="PTHR36417">
    <property type="entry name" value="SELENOPROTEIN DOMAIN PROTEIN (AFU_ORTHOLOGUE AFUA_1G05220)"/>
    <property type="match status" value="1"/>
</dbReference>
<evidence type="ECO:0000313" key="4">
    <source>
        <dbReference type="Proteomes" id="UP001523369"/>
    </source>
</evidence>
<keyword evidence="1" id="KW-0676">Redox-active center</keyword>
<dbReference type="SUPFAM" id="SSF52833">
    <property type="entry name" value="Thioredoxin-like"/>
    <property type="match status" value="1"/>
</dbReference>
<dbReference type="InterPro" id="IPR011893">
    <property type="entry name" value="Selenoprotein_Rdx-typ"/>
</dbReference>
<dbReference type="RefSeq" id="WP_253239681.1">
    <property type="nucleotide sequence ID" value="NZ_JAMYJR010000026.1"/>
</dbReference>
<sequence>MTRTPRLEIEYCTQCRWLLRAAWTAQELLTTFQKELGEVALVPGTGGVFDIRLDDELIWSRKESGHPELTELKRLVRDRIAPGRSLGHSDRAGNAVAAADEQP</sequence>
<dbReference type="Pfam" id="PF10262">
    <property type="entry name" value="Rdx"/>
    <property type="match status" value="1"/>
</dbReference>
<proteinExistence type="predicted"/>
<dbReference type="Gene3D" id="3.40.30.10">
    <property type="entry name" value="Glutaredoxin"/>
    <property type="match status" value="1"/>
</dbReference>
<name>A0ABT1DRZ8_9ACTN</name>
<dbReference type="PANTHER" id="PTHR36417:SF2">
    <property type="entry name" value="SELENOPROTEIN DOMAIN PROTEIN (AFU_ORTHOLOGUE AFUA_1G05220)"/>
    <property type="match status" value="1"/>
</dbReference>
<feature type="region of interest" description="Disordered" evidence="2">
    <location>
        <begin position="83"/>
        <end position="103"/>
    </location>
</feature>
<dbReference type="InterPro" id="IPR036249">
    <property type="entry name" value="Thioredoxin-like_sf"/>
</dbReference>
<protein>
    <submittedName>
        <fullName evidence="3">SelT/SelW/SelH family protein</fullName>
    </submittedName>
</protein>
<dbReference type="Proteomes" id="UP001523369">
    <property type="component" value="Unassembled WGS sequence"/>
</dbReference>